<name>A0A1B1UMA0_9BRAD</name>
<accession>A0A1B1UMA0</accession>
<evidence type="ECO:0000256" key="2">
    <source>
        <dbReference type="SAM" id="SignalP"/>
    </source>
</evidence>
<proteinExistence type="predicted"/>
<reference evidence="3 4" key="1">
    <citation type="submission" date="2016-07" db="EMBL/GenBank/DDBJ databases">
        <title>Complete genome sequence of Bradyrhizobium icense LMTR 13T, a potential inoculant strain isolated from lima bean (Phaseolus lunatus) in Peru.</title>
        <authorList>
            <person name="Ormeno-Orrillo E."/>
            <person name="Duran D."/>
            <person name="Rogel M.A."/>
            <person name="Rey L."/>
            <person name="Imperial J."/>
            <person name="Ruiz-Argueso T."/>
            <person name="Martinez-Romero E."/>
        </authorList>
    </citation>
    <scope>NUCLEOTIDE SEQUENCE [LARGE SCALE GENOMIC DNA]</scope>
    <source>
        <strain evidence="3 4">LMTR 13</strain>
    </source>
</reference>
<feature type="chain" id="PRO_5008530730" evidence="2">
    <location>
        <begin position="24"/>
        <end position="149"/>
    </location>
</feature>
<organism evidence="3 4">
    <name type="scientific">Bradyrhizobium icense</name>
    <dbReference type="NCBI Taxonomy" id="1274631"/>
    <lineage>
        <taxon>Bacteria</taxon>
        <taxon>Pseudomonadati</taxon>
        <taxon>Pseudomonadota</taxon>
        <taxon>Alphaproteobacteria</taxon>
        <taxon>Hyphomicrobiales</taxon>
        <taxon>Nitrobacteraceae</taxon>
        <taxon>Bradyrhizobium</taxon>
    </lineage>
</organism>
<dbReference type="STRING" id="1274631.LMTR13_30565"/>
<keyword evidence="2" id="KW-0732">Signal</keyword>
<feature type="region of interest" description="Disordered" evidence="1">
    <location>
        <begin position="77"/>
        <end position="149"/>
    </location>
</feature>
<evidence type="ECO:0000313" key="3">
    <source>
        <dbReference type="EMBL" id="ANW03843.1"/>
    </source>
</evidence>
<dbReference type="EMBL" id="CP016428">
    <property type="protein sequence ID" value="ANW03843.1"/>
    <property type="molecule type" value="Genomic_DNA"/>
</dbReference>
<dbReference type="AlphaFoldDB" id="A0A1B1UMA0"/>
<dbReference type="OrthoDB" id="8239857at2"/>
<sequence length="149" mass="16085">MVLKSAIAAALCTGLLISGSAARGDEYRAGELFGLDPSQAMLSPKRLGPETRFAPVRIEARTDRKPVKTERVVVPKAAAAPKAAAPKTAASKTVAPKTHLAHERVQKPRAAARSTKQVRRHTNPLDAQARDTRIQTWPCKSGGICDWQR</sequence>
<feature type="compositionally biased region" description="Low complexity" evidence="1">
    <location>
        <begin position="77"/>
        <end position="98"/>
    </location>
</feature>
<keyword evidence="4" id="KW-1185">Reference proteome</keyword>
<dbReference type="KEGG" id="bic:LMTR13_30565"/>
<dbReference type="RefSeq" id="WP_065731009.1">
    <property type="nucleotide sequence ID" value="NZ_CP016428.1"/>
</dbReference>
<dbReference type="Proteomes" id="UP000092839">
    <property type="component" value="Chromosome"/>
</dbReference>
<protein>
    <submittedName>
        <fullName evidence="3">Uncharacterized protein</fullName>
    </submittedName>
</protein>
<evidence type="ECO:0000256" key="1">
    <source>
        <dbReference type="SAM" id="MobiDB-lite"/>
    </source>
</evidence>
<evidence type="ECO:0000313" key="4">
    <source>
        <dbReference type="Proteomes" id="UP000092839"/>
    </source>
</evidence>
<feature type="signal peptide" evidence="2">
    <location>
        <begin position="1"/>
        <end position="23"/>
    </location>
</feature>
<gene>
    <name evidence="3" type="ORF">LMTR13_30565</name>
</gene>